<gene>
    <name evidence="1" type="ORF">Lste_1758</name>
</gene>
<keyword evidence="2" id="KW-1185">Reference proteome</keyword>
<protein>
    <submittedName>
        <fullName evidence="1">Uncharacterized protein</fullName>
    </submittedName>
</protein>
<proteinExistence type="predicted"/>
<evidence type="ECO:0000313" key="2">
    <source>
        <dbReference type="Proteomes" id="UP000054926"/>
    </source>
</evidence>
<reference evidence="1 2" key="1">
    <citation type="submission" date="2015-11" db="EMBL/GenBank/DDBJ databases">
        <title>Genomic analysis of 38 Legionella species identifies large and diverse effector repertoires.</title>
        <authorList>
            <person name="Burstein D."/>
            <person name="Amaro F."/>
            <person name="Zusman T."/>
            <person name="Lifshitz Z."/>
            <person name="Cohen O."/>
            <person name="Gilbert J.A."/>
            <person name="Pupko T."/>
            <person name="Shuman H.A."/>
            <person name="Segal G."/>
        </authorList>
    </citation>
    <scope>NUCLEOTIDE SEQUENCE [LARGE SCALE GENOMIC DNA]</scope>
    <source>
        <strain evidence="1 2">IMVS3376</strain>
    </source>
</reference>
<dbReference type="RefSeq" id="WP_157070720.1">
    <property type="nucleotide sequence ID" value="NZ_LNYY01000019.1"/>
</dbReference>
<sequence length="79" mass="9009">MTVITSLKPLDCIRLQTMRNQNKEAERQKLVEPVANNDIENFTANLKVLRDIERVIGPVDTVAEAAELDRQDLNHSIRP</sequence>
<dbReference type="EMBL" id="LNYY01000019">
    <property type="protein sequence ID" value="KTD68600.1"/>
    <property type="molecule type" value="Genomic_DNA"/>
</dbReference>
<dbReference type="Proteomes" id="UP000054926">
    <property type="component" value="Unassembled WGS sequence"/>
</dbReference>
<accession>A0A0W0ZHY6</accession>
<organism evidence="1 2">
    <name type="scientific">Legionella steelei</name>
    <dbReference type="NCBI Taxonomy" id="947033"/>
    <lineage>
        <taxon>Bacteria</taxon>
        <taxon>Pseudomonadati</taxon>
        <taxon>Pseudomonadota</taxon>
        <taxon>Gammaproteobacteria</taxon>
        <taxon>Legionellales</taxon>
        <taxon>Legionellaceae</taxon>
        <taxon>Legionella</taxon>
    </lineage>
</organism>
<name>A0A0W0ZHY6_9GAMM</name>
<comment type="caution">
    <text evidence="1">The sequence shown here is derived from an EMBL/GenBank/DDBJ whole genome shotgun (WGS) entry which is preliminary data.</text>
</comment>
<evidence type="ECO:0000313" key="1">
    <source>
        <dbReference type="EMBL" id="KTD68600.1"/>
    </source>
</evidence>
<dbReference type="AlphaFoldDB" id="A0A0W0ZHY6"/>
<dbReference type="PATRIC" id="fig|947033.5.peg.1858"/>